<keyword evidence="5" id="KW-1185">Reference proteome</keyword>
<feature type="chain" id="PRO_5008811309" description="Metalloendopeptidase" evidence="2">
    <location>
        <begin position="18"/>
        <end position="253"/>
    </location>
</feature>
<organism evidence="4 5">
    <name type="scientific">Orchesella cincta</name>
    <name type="common">Springtail</name>
    <name type="synonym">Podura cincta</name>
    <dbReference type="NCBI Taxonomy" id="48709"/>
    <lineage>
        <taxon>Eukaryota</taxon>
        <taxon>Metazoa</taxon>
        <taxon>Ecdysozoa</taxon>
        <taxon>Arthropoda</taxon>
        <taxon>Hexapoda</taxon>
        <taxon>Collembola</taxon>
        <taxon>Entomobryomorpha</taxon>
        <taxon>Entomobryoidea</taxon>
        <taxon>Orchesellidae</taxon>
        <taxon>Orchesellinae</taxon>
        <taxon>Orchesella</taxon>
    </lineage>
</organism>
<dbReference type="InterPro" id="IPR006026">
    <property type="entry name" value="Peptidase_Metallo"/>
</dbReference>
<protein>
    <recommendedName>
        <fullName evidence="2">Metalloendopeptidase</fullName>
        <ecNumber evidence="2">3.4.24.-</ecNumber>
    </recommendedName>
</protein>
<feature type="binding site" evidence="1">
    <location>
        <position position="157"/>
    </location>
    <ligand>
        <name>Zn(2+)</name>
        <dbReference type="ChEBI" id="CHEBI:29105"/>
        <note>catalytic</note>
    </ligand>
</feature>
<evidence type="ECO:0000313" key="5">
    <source>
        <dbReference type="Proteomes" id="UP000094527"/>
    </source>
</evidence>
<reference evidence="4 5" key="1">
    <citation type="journal article" date="2016" name="Genome Biol. Evol.">
        <title>Gene Family Evolution Reflects Adaptation to Soil Environmental Stressors in the Genome of the Collembolan Orchesella cincta.</title>
        <authorList>
            <person name="Faddeeva-Vakhrusheva A."/>
            <person name="Derks M.F."/>
            <person name="Anvar S.Y."/>
            <person name="Agamennone V."/>
            <person name="Suring W."/>
            <person name="Smit S."/>
            <person name="van Straalen N.M."/>
            <person name="Roelofs D."/>
        </authorList>
    </citation>
    <scope>NUCLEOTIDE SEQUENCE [LARGE SCALE GENOMIC DNA]</scope>
    <source>
        <tissue evidence="4">Mixed pool</tissue>
    </source>
</reference>
<evidence type="ECO:0000256" key="2">
    <source>
        <dbReference type="RuleBase" id="RU361183"/>
    </source>
</evidence>
<dbReference type="CDD" id="cd04280">
    <property type="entry name" value="ZnMc_astacin_like"/>
    <property type="match status" value="1"/>
</dbReference>
<dbReference type="SMART" id="SM00235">
    <property type="entry name" value="ZnMc"/>
    <property type="match status" value="1"/>
</dbReference>
<keyword evidence="2" id="KW-0732">Signal</keyword>
<evidence type="ECO:0000256" key="1">
    <source>
        <dbReference type="PROSITE-ProRule" id="PRU01211"/>
    </source>
</evidence>
<comment type="caution">
    <text evidence="1">Lacks conserved residue(s) required for the propagation of feature annotation.</text>
</comment>
<accession>A0A1D2M395</accession>
<dbReference type="Gene3D" id="3.40.390.10">
    <property type="entry name" value="Collagenase (Catalytic Domain)"/>
    <property type="match status" value="1"/>
</dbReference>
<keyword evidence="1" id="KW-1015">Disulfide bond</keyword>
<dbReference type="GO" id="GO:0004222">
    <property type="term" value="F:metalloendopeptidase activity"/>
    <property type="evidence" value="ECO:0007669"/>
    <property type="project" value="UniProtKB-UniRule"/>
</dbReference>
<dbReference type="InterPro" id="IPR034035">
    <property type="entry name" value="Astacin-like_dom"/>
</dbReference>
<dbReference type="PANTHER" id="PTHR10127:SF850">
    <property type="entry name" value="METALLOENDOPEPTIDASE"/>
    <property type="match status" value="1"/>
</dbReference>
<feature type="disulfide bond" evidence="1">
    <location>
        <begin position="98"/>
        <end position="253"/>
    </location>
</feature>
<gene>
    <name evidence="4" type="ORF">Ocin01_19236</name>
</gene>
<sequence>MDTIIIILGATIGIASAVPLGMYKPLPPTPPLSDVSPFENVTAPTCTTMDNVMTIKNGMIAKHYRWKTFNVHPAKAYNQQELQSINDAMHTLSQVIPCVTFGIWPPDSNPTGDYVHIIKGTANGCNSFVGRLGGKQNMNLQSPGCMSKGTIMHEMIHALGFHHEHGRPNRDDHVTILLQNVTPGMEYAFNKLPADQVTAFGVPYNLHSIMHYDSHAFSKNGNPTMRAKNGNPIGSEGVLKESDKKKLKAMYEC</sequence>
<dbReference type="OrthoDB" id="291007at2759"/>
<dbReference type="InterPro" id="IPR001506">
    <property type="entry name" value="Peptidase_M12A"/>
</dbReference>
<feature type="binding site" evidence="1">
    <location>
        <position position="163"/>
    </location>
    <ligand>
        <name>Zn(2+)</name>
        <dbReference type="ChEBI" id="CHEBI:29105"/>
        <note>catalytic</note>
    </ligand>
</feature>
<evidence type="ECO:0000259" key="3">
    <source>
        <dbReference type="PROSITE" id="PS51864"/>
    </source>
</evidence>
<dbReference type="PROSITE" id="PS51864">
    <property type="entry name" value="ASTACIN"/>
    <property type="match status" value="1"/>
</dbReference>
<keyword evidence="1 2" id="KW-0378">Hydrolase</keyword>
<evidence type="ECO:0000313" key="4">
    <source>
        <dbReference type="EMBL" id="ODM87447.1"/>
    </source>
</evidence>
<dbReference type="Pfam" id="PF01400">
    <property type="entry name" value="Astacin"/>
    <property type="match status" value="1"/>
</dbReference>
<dbReference type="OMA" id="ANGCNSF"/>
<dbReference type="PRINTS" id="PR00480">
    <property type="entry name" value="ASTACIN"/>
</dbReference>
<feature type="binding site" evidence="1">
    <location>
        <position position="153"/>
    </location>
    <ligand>
        <name>Zn(2+)</name>
        <dbReference type="ChEBI" id="CHEBI:29105"/>
        <note>catalytic</note>
    </ligand>
</feature>
<dbReference type="InterPro" id="IPR024079">
    <property type="entry name" value="MetalloPept_cat_dom_sf"/>
</dbReference>
<dbReference type="EMBL" id="LJIJ01005292">
    <property type="protein sequence ID" value="ODM87447.1"/>
    <property type="molecule type" value="Genomic_DNA"/>
</dbReference>
<dbReference type="Proteomes" id="UP000094527">
    <property type="component" value="Unassembled WGS sequence"/>
</dbReference>
<keyword evidence="1 2" id="KW-0482">Metalloprotease</keyword>
<feature type="domain" description="Peptidase M12A" evidence="3">
    <location>
        <begin position="57"/>
        <end position="253"/>
    </location>
</feature>
<dbReference type="EC" id="3.4.24.-" evidence="2"/>
<dbReference type="SUPFAM" id="SSF55486">
    <property type="entry name" value="Metalloproteases ('zincins'), catalytic domain"/>
    <property type="match status" value="1"/>
</dbReference>
<dbReference type="AlphaFoldDB" id="A0A1D2M395"/>
<name>A0A1D2M395_ORCCI</name>
<comment type="cofactor">
    <cofactor evidence="1 2">
        <name>Zn(2+)</name>
        <dbReference type="ChEBI" id="CHEBI:29105"/>
    </cofactor>
    <text evidence="1 2">Binds 1 zinc ion per subunit.</text>
</comment>
<feature type="active site" evidence="1">
    <location>
        <position position="154"/>
    </location>
</feature>
<dbReference type="GO" id="GO:0006508">
    <property type="term" value="P:proteolysis"/>
    <property type="evidence" value="ECO:0007669"/>
    <property type="project" value="UniProtKB-KW"/>
</dbReference>
<keyword evidence="1 2" id="KW-0479">Metal-binding</keyword>
<feature type="signal peptide" evidence="2">
    <location>
        <begin position="1"/>
        <end position="17"/>
    </location>
</feature>
<dbReference type="STRING" id="48709.A0A1D2M395"/>
<dbReference type="GO" id="GO:0008270">
    <property type="term" value="F:zinc ion binding"/>
    <property type="evidence" value="ECO:0007669"/>
    <property type="project" value="UniProtKB-UniRule"/>
</dbReference>
<comment type="caution">
    <text evidence="4">The sequence shown here is derived from an EMBL/GenBank/DDBJ whole genome shotgun (WGS) entry which is preliminary data.</text>
</comment>
<keyword evidence="1 2" id="KW-0645">Protease</keyword>
<proteinExistence type="predicted"/>
<keyword evidence="1 2" id="KW-0862">Zinc</keyword>
<dbReference type="PANTHER" id="PTHR10127">
    <property type="entry name" value="DISCOIDIN, CUB, EGF, LAMININ , AND ZINC METALLOPROTEASE DOMAIN CONTAINING"/>
    <property type="match status" value="1"/>
</dbReference>